<dbReference type="InterPro" id="IPR009363">
    <property type="entry name" value="Phage_Mu_Gp16"/>
</dbReference>
<evidence type="ECO:0000256" key="1">
    <source>
        <dbReference type="SAM" id="MobiDB-lite"/>
    </source>
</evidence>
<dbReference type="Proteomes" id="UP000467214">
    <property type="component" value="Unassembled WGS sequence"/>
</dbReference>
<evidence type="ECO:0000313" key="3">
    <source>
        <dbReference type="Proteomes" id="UP000467214"/>
    </source>
</evidence>
<name>A0A845BKJ4_9NEIS</name>
<sequence>MPTQGIKMKNWLAKIHIAKKALALDDDTYRAMLQSVAGVSSSKDLDAAGAQKVLDHCKRCGWKPTPPRNKGRKPDAPKASAAIMRKLEALLTDASRPWSYADAMAKRMFKIERVQWCDDAQASKIMQALIYDAKRTNRDR</sequence>
<protein>
    <submittedName>
        <fullName evidence="2">DUF1018 domain-containing protein</fullName>
    </submittedName>
</protein>
<proteinExistence type="predicted"/>
<comment type="caution">
    <text evidence="2">The sequence shown here is derived from an EMBL/GenBank/DDBJ whole genome shotgun (WGS) entry which is preliminary data.</text>
</comment>
<gene>
    <name evidence="2" type="ORF">GQF02_07075</name>
</gene>
<dbReference type="Pfam" id="PF06252">
    <property type="entry name" value="GemA"/>
    <property type="match status" value="1"/>
</dbReference>
<dbReference type="EMBL" id="WSSB01000005">
    <property type="protein sequence ID" value="MXR36729.1"/>
    <property type="molecule type" value="Genomic_DNA"/>
</dbReference>
<reference evidence="2 3" key="1">
    <citation type="submission" date="2019-12" db="EMBL/GenBank/DDBJ databases">
        <title>Neisseriaceae gen. nov. sp. Genome sequencing and assembly.</title>
        <authorList>
            <person name="Liu Z."/>
            <person name="Li A."/>
        </authorList>
    </citation>
    <scope>NUCLEOTIDE SEQUENCE [LARGE SCALE GENOMIC DNA]</scope>
    <source>
        <strain evidence="2 3">B2N2-7</strain>
    </source>
</reference>
<accession>A0A845BKJ4</accession>
<organism evidence="2 3">
    <name type="scientific">Craterilacuibacter sinensis</name>
    <dbReference type="NCBI Taxonomy" id="2686017"/>
    <lineage>
        <taxon>Bacteria</taxon>
        <taxon>Pseudomonadati</taxon>
        <taxon>Pseudomonadota</taxon>
        <taxon>Betaproteobacteria</taxon>
        <taxon>Neisseriales</taxon>
        <taxon>Neisseriaceae</taxon>
        <taxon>Craterilacuibacter</taxon>
    </lineage>
</organism>
<dbReference type="AlphaFoldDB" id="A0A845BKJ4"/>
<feature type="region of interest" description="Disordered" evidence="1">
    <location>
        <begin position="59"/>
        <end position="79"/>
    </location>
</feature>
<evidence type="ECO:0000313" key="2">
    <source>
        <dbReference type="EMBL" id="MXR36729.1"/>
    </source>
</evidence>
<keyword evidence="3" id="KW-1185">Reference proteome</keyword>